<dbReference type="EMBL" id="CAUYUJ010016243">
    <property type="protein sequence ID" value="CAK0863261.1"/>
    <property type="molecule type" value="Genomic_DNA"/>
</dbReference>
<evidence type="ECO:0000256" key="1">
    <source>
        <dbReference type="SAM" id="MobiDB-lite"/>
    </source>
</evidence>
<dbReference type="Proteomes" id="UP001189429">
    <property type="component" value="Unassembled WGS sequence"/>
</dbReference>
<dbReference type="InterPro" id="IPR011990">
    <property type="entry name" value="TPR-like_helical_dom_sf"/>
</dbReference>
<protein>
    <submittedName>
        <fullName evidence="2">Uncharacterized protein</fullName>
    </submittedName>
</protein>
<accession>A0ABN9UT77</accession>
<dbReference type="Gene3D" id="1.25.40.10">
    <property type="entry name" value="Tetratricopeptide repeat domain"/>
    <property type="match status" value="1"/>
</dbReference>
<proteinExistence type="predicted"/>
<feature type="region of interest" description="Disordered" evidence="1">
    <location>
        <begin position="43"/>
        <end position="64"/>
    </location>
</feature>
<evidence type="ECO:0000313" key="2">
    <source>
        <dbReference type="EMBL" id="CAK0863261.1"/>
    </source>
</evidence>
<gene>
    <name evidence="2" type="ORF">PCOR1329_LOCUS51457</name>
</gene>
<name>A0ABN9UT77_9DINO</name>
<sequence length="198" mass="21653">GEQWQRALALLSEMREAKLEPDVFSPTWPVEARARSSLGLTCTKSPVYGATTGPNRSGRPSQLHRWDQRVREGRAVAAGPGRAERDAGGEAGARRLQLHRWDQRVREGRAVAAGPGRAERDAGGEAGALRYLSYSVGVSACEKGQQWQRAWALISEMRKTKLKPNAATSYNAGVGAGEQGEKWQWALALMSKMQEAKL</sequence>
<feature type="region of interest" description="Disordered" evidence="1">
    <location>
        <begin position="73"/>
        <end position="92"/>
    </location>
</feature>
<evidence type="ECO:0000313" key="3">
    <source>
        <dbReference type="Proteomes" id="UP001189429"/>
    </source>
</evidence>
<feature type="non-terminal residue" evidence="2">
    <location>
        <position position="1"/>
    </location>
</feature>
<keyword evidence="3" id="KW-1185">Reference proteome</keyword>
<reference evidence="2" key="1">
    <citation type="submission" date="2023-10" db="EMBL/GenBank/DDBJ databases">
        <authorList>
            <person name="Chen Y."/>
            <person name="Shah S."/>
            <person name="Dougan E. K."/>
            <person name="Thang M."/>
            <person name="Chan C."/>
        </authorList>
    </citation>
    <scope>NUCLEOTIDE SEQUENCE [LARGE SCALE GENOMIC DNA]</scope>
</reference>
<organism evidence="2 3">
    <name type="scientific">Prorocentrum cordatum</name>
    <dbReference type="NCBI Taxonomy" id="2364126"/>
    <lineage>
        <taxon>Eukaryota</taxon>
        <taxon>Sar</taxon>
        <taxon>Alveolata</taxon>
        <taxon>Dinophyceae</taxon>
        <taxon>Prorocentrales</taxon>
        <taxon>Prorocentraceae</taxon>
        <taxon>Prorocentrum</taxon>
    </lineage>
</organism>
<comment type="caution">
    <text evidence="2">The sequence shown here is derived from an EMBL/GenBank/DDBJ whole genome shotgun (WGS) entry which is preliminary data.</text>
</comment>